<name>A0A1A9A0H3_PLAOA</name>
<dbReference type="Proteomes" id="UP000078550">
    <property type="component" value="Unassembled WGS sequence"/>
</dbReference>
<feature type="region of interest" description="Disordered" evidence="1">
    <location>
        <begin position="797"/>
        <end position="847"/>
    </location>
</feature>
<organism evidence="3 4">
    <name type="scientific">Plasmodium ovale wallikeri</name>
    <dbReference type="NCBI Taxonomy" id="864142"/>
    <lineage>
        <taxon>Eukaryota</taxon>
        <taxon>Sar</taxon>
        <taxon>Alveolata</taxon>
        <taxon>Apicomplexa</taxon>
        <taxon>Aconoidasida</taxon>
        <taxon>Haemosporida</taxon>
        <taxon>Plasmodiidae</taxon>
        <taxon>Plasmodium</taxon>
        <taxon>Plasmodium (Plasmodium)</taxon>
    </lineage>
</organism>
<evidence type="ECO:0000313" key="2">
    <source>
        <dbReference type="EMBL" id="SBT49215.1"/>
    </source>
</evidence>
<feature type="compositionally biased region" description="Low complexity" evidence="1">
    <location>
        <begin position="821"/>
        <end position="840"/>
    </location>
</feature>
<reference evidence="3" key="2">
    <citation type="submission" date="2016-05" db="EMBL/GenBank/DDBJ databases">
        <authorList>
            <person name="Lavstsen T."/>
            <person name="Jespersen J.S."/>
        </authorList>
    </citation>
    <scope>NUCLEOTIDE SEQUENCE [LARGE SCALE GENOMIC DNA]</scope>
</reference>
<sequence>MTGLSKRVLRRIAHFYERVNQNVPMFCTKLMMHNFDDDLICRLLHIYRGLLKKYEHNLWGLEDEYFAIFNYVIFSYLNCFLSEENQGNSHLFDYFHDFNGEMFLSNGTTTGKMRKRIRDISRKIQKVLLSSSPVVENSIRVRNRKSVKCYLNFFRKGEKIVSSKKGENRDVETAWKKHYSYDKHSRNDRFGHIQNGNYWDGYTTLGERGEREDGEHMNYPNESNFSHMSSDSLHTLFSYGDNQLEENSEYAMYRNRGVLNYAFKDNKQILSIIARTELGKKRLVKKLQNLYAHTYYWKYLTELNLNCRRKSDMYEKNIYVDIYKNVYTLHERMQRMYRNNFEIMNQKREELSITHNNEMENLIDENKANKKNQNSQEKINDMVFKHIAEKKALNRHIRHELNIMKHINLREYKKNIFYIFNIIEKKKNALSLPPLPMDEEKQDVNLPNHTNEKKKNVIYSQPQDGKHFAYIINNFYFFYLYKLVKSRINVLHYFHFYMKNSIYDTMHISVIFSVGEIYNLFEYHNKNNLSFKKKFFHLLKSMYKTHYAYYYGEKTEMCKKMSNSFICTKGDTKRETLSGETDHSDEKKTCKDEEKEEKLSRAMYTPIHTSTMMGKEKGNVVPYRVYQCSEYFDENGYFKSRNLKDEKIFYKKCYSSTHKFLRENSIRFLKKITPSSVNTCVHLNKISIKEKKLNALILYIHEDVTNYAKENVYKNLLNISLTKTDFIFPNLKEQLTMCIIPQRGNSFSFTKTKRDNNVGEESCAKCSYRLNRHKYYHDTCGNIIITRHKNLKIAMNGRPEKFRDSRGGESVKEQPIGGASGTNRNNGCNGSSSGSWSKNSEVGKTDTSENCERNCQFYRNFLKKKKKKNVYIDIIFHVIIPKKVNRNSFKIILLSLLKILDLCKIYGISSINCSLPYIHNIVHKNKRSVIYSFMYSLIFTMLNYVNTSQPFTNNVSVFHFIFPNLMFYEKGKYCTVETNDKPQPLKKGKNDSYTDSCSYPKKNEAITRVEILEQKKTFPYVSEAFNNSGHCDRLTTIVSFINKVIDGLIEKYVLIERV</sequence>
<evidence type="ECO:0000256" key="1">
    <source>
        <dbReference type="SAM" id="MobiDB-lite"/>
    </source>
</evidence>
<gene>
    <name evidence="2" type="ORF">POVWA1_059150</name>
    <name evidence="3" type="ORF">POVWA2_058460</name>
</gene>
<feature type="compositionally biased region" description="Basic and acidic residues" evidence="1">
    <location>
        <begin position="798"/>
        <end position="812"/>
    </location>
</feature>
<evidence type="ECO:0000313" key="3">
    <source>
        <dbReference type="EMBL" id="SBT49590.1"/>
    </source>
</evidence>
<accession>A0A1A9A0H3</accession>
<keyword evidence="5" id="KW-1185">Reference proteome</keyword>
<dbReference type="AlphaFoldDB" id="A0A1A9A0H3"/>
<reference evidence="4 5" key="1">
    <citation type="submission" date="2016-05" db="EMBL/GenBank/DDBJ databases">
        <authorList>
            <person name="Naeem Raeece"/>
        </authorList>
    </citation>
    <scope>NUCLEOTIDE SEQUENCE [LARGE SCALE GENOMIC DNA]</scope>
</reference>
<protein>
    <submittedName>
        <fullName evidence="3">Uncharacterized protein</fullName>
    </submittedName>
</protein>
<dbReference type="Proteomes" id="UP000078555">
    <property type="component" value="Unassembled WGS sequence"/>
</dbReference>
<evidence type="ECO:0000313" key="5">
    <source>
        <dbReference type="Proteomes" id="UP000078555"/>
    </source>
</evidence>
<proteinExistence type="predicted"/>
<dbReference type="EMBL" id="FLRE01000195">
    <property type="protein sequence ID" value="SBT49590.1"/>
    <property type="molecule type" value="Genomic_DNA"/>
</dbReference>
<dbReference type="EMBL" id="FLRD01000152">
    <property type="protein sequence ID" value="SBT49215.1"/>
    <property type="molecule type" value="Genomic_DNA"/>
</dbReference>
<evidence type="ECO:0000313" key="4">
    <source>
        <dbReference type="Proteomes" id="UP000078550"/>
    </source>
</evidence>